<proteinExistence type="predicted"/>
<protein>
    <submittedName>
        <fullName evidence="2">Uncharacterized protein</fullName>
    </submittedName>
</protein>
<dbReference type="AlphaFoldDB" id="A0AAN8XIY6"/>
<organism evidence="2 3">
    <name type="scientific">Halocaridina rubra</name>
    <name type="common">Hawaiian red shrimp</name>
    <dbReference type="NCBI Taxonomy" id="373956"/>
    <lineage>
        <taxon>Eukaryota</taxon>
        <taxon>Metazoa</taxon>
        <taxon>Ecdysozoa</taxon>
        <taxon>Arthropoda</taxon>
        <taxon>Crustacea</taxon>
        <taxon>Multicrustacea</taxon>
        <taxon>Malacostraca</taxon>
        <taxon>Eumalacostraca</taxon>
        <taxon>Eucarida</taxon>
        <taxon>Decapoda</taxon>
        <taxon>Pleocyemata</taxon>
        <taxon>Caridea</taxon>
        <taxon>Atyoidea</taxon>
        <taxon>Atyidae</taxon>
        <taxon>Halocaridina</taxon>
    </lineage>
</organism>
<dbReference type="Proteomes" id="UP001381693">
    <property type="component" value="Unassembled WGS sequence"/>
</dbReference>
<keyword evidence="1" id="KW-0472">Membrane</keyword>
<feature type="transmembrane region" description="Helical" evidence="1">
    <location>
        <begin position="27"/>
        <end position="45"/>
    </location>
</feature>
<dbReference type="PANTHER" id="PTHR34609:SF17">
    <property type="entry name" value="GEO08273P1-RELATED"/>
    <property type="match status" value="1"/>
</dbReference>
<keyword evidence="3" id="KW-1185">Reference proteome</keyword>
<reference evidence="2 3" key="1">
    <citation type="submission" date="2023-11" db="EMBL/GenBank/DDBJ databases">
        <title>Halocaridina rubra genome assembly.</title>
        <authorList>
            <person name="Smith C."/>
        </authorList>
    </citation>
    <scope>NUCLEOTIDE SEQUENCE [LARGE SCALE GENOMIC DNA]</scope>
    <source>
        <strain evidence="2">EP-1</strain>
        <tissue evidence="2">Whole</tissue>
    </source>
</reference>
<keyword evidence="1" id="KW-0812">Transmembrane</keyword>
<sequence length="147" mass="16041">MESSRACTVGICCCGCSLRTGSLIIGWLDLIFGLINAAFTAAVAVENHYNPLWGSFVVEMVGVLIALCLVIGANKENTRLLWLWVYVSTVMLFLAIILAIVITIQVGYYSILIFVTIAAALQVYYIVVVRSYAIVLHERGPTVVIVP</sequence>
<evidence type="ECO:0000313" key="2">
    <source>
        <dbReference type="EMBL" id="KAK7081163.1"/>
    </source>
</evidence>
<name>A0AAN8XIY6_HALRR</name>
<keyword evidence="1" id="KW-1133">Transmembrane helix</keyword>
<comment type="caution">
    <text evidence="2">The sequence shown here is derived from an EMBL/GenBank/DDBJ whole genome shotgun (WGS) entry which is preliminary data.</text>
</comment>
<feature type="transmembrane region" description="Helical" evidence="1">
    <location>
        <begin position="80"/>
        <end position="102"/>
    </location>
</feature>
<dbReference type="PANTHER" id="PTHR34609">
    <property type="entry name" value="GEO08273P1-RELATED"/>
    <property type="match status" value="1"/>
</dbReference>
<dbReference type="EMBL" id="JAXCGZ010005688">
    <property type="protein sequence ID" value="KAK7081163.1"/>
    <property type="molecule type" value="Genomic_DNA"/>
</dbReference>
<evidence type="ECO:0000256" key="1">
    <source>
        <dbReference type="SAM" id="Phobius"/>
    </source>
</evidence>
<evidence type="ECO:0000313" key="3">
    <source>
        <dbReference type="Proteomes" id="UP001381693"/>
    </source>
</evidence>
<feature type="transmembrane region" description="Helical" evidence="1">
    <location>
        <begin position="108"/>
        <end position="129"/>
    </location>
</feature>
<dbReference type="InterPro" id="IPR053077">
    <property type="entry name" value="MARVEL_domain_protein_3"/>
</dbReference>
<accession>A0AAN8XIY6</accession>
<feature type="transmembrane region" description="Helical" evidence="1">
    <location>
        <begin position="51"/>
        <end position="73"/>
    </location>
</feature>
<gene>
    <name evidence="2" type="ORF">SK128_007558</name>
</gene>